<reference evidence="1" key="1">
    <citation type="submission" date="2022-04" db="EMBL/GenBank/DDBJ databases">
        <title>Genome of the entomopathogenic fungus Entomophthora muscae.</title>
        <authorList>
            <person name="Elya C."/>
            <person name="Lovett B.R."/>
            <person name="Lee E."/>
            <person name="Macias A.M."/>
            <person name="Hajek A.E."/>
            <person name="De Bivort B.L."/>
            <person name="Kasson M.T."/>
            <person name="De Fine Licht H.H."/>
            <person name="Stajich J.E."/>
        </authorList>
    </citation>
    <scope>NUCLEOTIDE SEQUENCE</scope>
    <source>
        <strain evidence="1">Berkeley</strain>
    </source>
</reference>
<evidence type="ECO:0000313" key="1">
    <source>
        <dbReference type="EMBL" id="KAJ9081513.1"/>
    </source>
</evidence>
<evidence type="ECO:0000313" key="2">
    <source>
        <dbReference type="Proteomes" id="UP001165960"/>
    </source>
</evidence>
<sequence length="256" mass="28763">MLFWLTQLLPYFVFAIYQFSTRSPGPPAPLPAVFCPASVLFGPVHFTDYPLKPKYKDYTPEKILKLDPLARIQSAVRYNWQGLWIFSTPKLFRGKLNYLPAYNLPMELPVTPKPMPASSPNLPNNHTGKLFGIVYIILTGVIDTIILAAGPWSWVGKSVSYLFKLAPLLWWALPAKNPAQVTPKNNGPAAQEWIPGRSSGQQFDSVLSTLFEGYFKRANPEGLQFVSSLFYLILIVENHISYLKLCVVPCPKGQAF</sequence>
<keyword evidence="2" id="KW-1185">Reference proteome</keyword>
<gene>
    <name evidence="1" type="ORF">DSO57_1013858</name>
</gene>
<protein>
    <submittedName>
        <fullName evidence="1">Uncharacterized protein</fullName>
    </submittedName>
</protein>
<dbReference type="EMBL" id="QTSX02001472">
    <property type="protein sequence ID" value="KAJ9081513.1"/>
    <property type="molecule type" value="Genomic_DNA"/>
</dbReference>
<accession>A0ACC2U3U3</accession>
<organism evidence="1 2">
    <name type="scientific">Entomophthora muscae</name>
    <dbReference type="NCBI Taxonomy" id="34485"/>
    <lineage>
        <taxon>Eukaryota</taxon>
        <taxon>Fungi</taxon>
        <taxon>Fungi incertae sedis</taxon>
        <taxon>Zoopagomycota</taxon>
        <taxon>Entomophthoromycotina</taxon>
        <taxon>Entomophthoromycetes</taxon>
        <taxon>Entomophthorales</taxon>
        <taxon>Entomophthoraceae</taxon>
        <taxon>Entomophthora</taxon>
    </lineage>
</organism>
<proteinExistence type="predicted"/>
<name>A0ACC2U3U3_9FUNG</name>
<comment type="caution">
    <text evidence="1">The sequence shown here is derived from an EMBL/GenBank/DDBJ whole genome shotgun (WGS) entry which is preliminary data.</text>
</comment>
<dbReference type="Proteomes" id="UP001165960">
    <property type="component" value="Unassembled WGS sequence"/>
</dbReference>